<gene>
    <name evidence="2" type="ORF">UFOPK3773_00145</name>
</gene>
<dbReference type="GO" id="GO:0008081">
    <property type="term" value="F:phosphoric diester hydrolase activity"/>
    <property type="evidence" value="ECO:0007669"/>
    <property type="project" value="InterPro"/>
</dbReference>
<dbReference type="GO" id="GO:0006629">
    <property type="term" value="P:lipid metabolic process"/>
    <property type="evidence" value="ECO:0007669"/>
    <property type="project" value="InterPro"/>
</dbReference>
<dbReference type="PANTHER" id="PTHR46211:SF13">
    <property type="entry name" value="GLYCEROPHOSPHODIESTER PHOSPHODIESTERASE 1-RELATED"/>
    <property type="match status" value="1"/>
</dbReference>
<feature type="domain" description="GP-PDE" evidence="1">
    <location>
        <begin position="14"/>
        <end position="274"/>
    </location>
</feature>
<reference evidence="2" key="1">
    <citation type="submission" date="2020-05" db="EMBL/GenBank/DDBJ databases">
        <authorList>
            <person name="Chiriac C."/>
            <person name="Salcher M."/>
            <person name="Ghai R."/>
            <person name="Kavagutti S V."/>
        </authorList>
    </citation>
    <scope>NUCLEOTIDE SEQUENCE</scope>
</reference>
<dbReference type="AlphaFoldDB" id="A0A6J7IEF0"/>
<dbReference type="PANTHER" id="PTHR46211">
    <property type="entry name" value="GLYCEROPHOSPHORYL DIESTER PHOSPHODIESTERASE"/>
    <property type="match status" value="1"/>
</dbReference>
<organism evidence="2">
    <name type="scientific">freshwater metagenome</name>
    <dbReference type="NCBI Taxonomy" id="449393"/>
    <lineage>
        <taxon>unclassified sequences</taxon>
        <taxon>metagenomes</taxon>
        <taxon>ecological metagenomes</taxon>
    </lineage>
</organism>
<dbReference type="SUPFAM" id="SSF51695">
    <property type="entry name" value="PLC-like phosphodiesterases"/>
    <property type="match status" value="1"/>
</dbReference>
<evidence type="ECO:0000313" key="2">
    <source>
        <dbReference type="EMBL" id="CAB4929309.1"/>
    </source>
</evidence>
<dbReference type="Gene3D" id="3.20.20.190">
    <property type="entry name" value="Phosphatidylinositol (PI) phosphodiesterase"/>
    <property type="match status" value="1"/>
</dbReference>
<evidence type="ECO:0000259" key="1">
    <source>
        <dbReference type="PROSITE" id="PS51704"/>
    </source>
</evidence>
<dbReference type="EMBL" id="CAFBNF010000007">
    <property type="protein sequence ID" value="CAB4929309.1"/>
    <property type="molecule type" value="Genomic_DNA"/>
</dbReference>
<accession>A0A6J7IEF0</accession>
<name>A0A6J7IEF0_9ZZZZ</name>
<proteinExistence type="predicted"/>
<dbReference type="PROSITE" id="PS51704">
    <property type="entry name" value="GP_PDE"/>
    <property type="match status" value="1"/>
</dbReference>
<dbReference type="InterPro" id="IPR030395">
    <property type="entry name" value="GP_PDE_dom"/>
</dbReference>
<dbReference type="Pfam" id="PF03009">
    <property type="entry name" value="GDPD"/>
    <property type="match status" value="1"/>
</dbReference>
<sequence>MSRVRAMLKGMTPPLVIAHRGASSEFAEHTLAAYERAIEVGADALECDVRLTADGHVVCVHDATISRTSNGTLAVDTSTLAQLRRFDFASWMTGAAPTAPGEVAPRYSVLTLETLLDLATSSARPVGLSIETKHPTRQSLSLEEHVVEALRRFALVPAGASAADPQSAGGVRVMSFSARALHRMRVLAPSVPTVYLTSQPPAHLRDGGLPAGAVVAGPGLEVLRVDPGYVARAQSRGHRVHVWTVDEPVDVAFCVSLGVDGIITNRPAAVVGDVGRRVGKLSAG</sequence>
<dbReference type="InterPro" id="IPR017946">
    <property type="entry name" value="PLC-like_Pdiesterase_TIM-brl"/>
</dbReference>
<protein>
    <submittedName>
        <fullName evidence="2">Unannotated protein</fullName>
    </submittedName>
</protein>